<evidence type="ECO:0000256" key="1">
    <source>
        <dbReference type="SAM" id="MobiDB-lite"/>
    </source>
</evidence>
<evidence type="ECO:0000313" key="2">
    <source>
        <dbReference type="EMBL" id="MUP07163.1"/>
    </source>
</evidence>
<dbReference type="Proteomes" id="UP000175993">
    <property type="component" value="Unassembled WGS sequence"/>
</dbReference>
<protein>
    <submittedName>
        <fullName evidence="2">Uncharacterized protein</fullName>
    </submittedName>
</protein>
<dbReference type="AlphaFoldDB" id="A0ABD6GGT1"/>
<comment type="caution">
    <text evidence="2">The sequence shown here is derived from an EMBL/GenBank/DDBJ whole genome shotgun (WGS) entry which is preliminary data.</text>
</comment>
<dbReference type="EMBL" id="MBEV02000013">
    <property type="protein sequence ID" value="MUP07163.1"/>
    <property type="molecule type" value="Genomic_DNA"/>
</dbReference>
<feature type="region of interest" description="Disordered" evidence="1">
    <location>
        <begin position="1"/>
        <end position="58"/>
    </location>
</feature>
<dbReference type="RefSeq" id="WP_081344292.1">
    <property type="nucleotide sequence ID" value="NZ_WPHK01000002.1"/>
</dbReference>
<name>A0ABD6GGT1_AGRVI</name>
<organism evidence="2 3">
    <name type="scientific">Agrobacterium vitis</name>
    <name type="common">Rhizobium vitis</name>
    <dbReference type="NCBI Taxonomy" id="373"/>
    <lineage>
        <taxon>Bacteria</taxon>
        <taxon>Pseudomonadati</taxon>
        <taxon>Pseudomonadota</taxon>
        <taxon>Alphaproteobacteria</taxon>
        <taxon>Hyphomicrobiales</taxon>
        <taxon>Rhizobiaceae</taxon>
        <taxon>Rhizobium/Agrobacterium group</taxon>
        <taxon>Agrobacterium</taxon>
    </lineage>
</organism>
<feature type="compositionally biased region" description="Polar residues" evidence="1">
    <location>
        <begin position="1"/>
        <end position="26"/>
    </location>
</feature>
<dbReference type="InterPro" id="IPR029278">
    <property type="entry name" value="Imm26"/>
</dbReference>
<accession>A0ABD6GGT1</accession>
<dbReference type="Pfam" id="PF15428">
    <property type="entry name" value="Imm26"/>
    <property type="match status" value="1"/>
</dbReference>
<gene>
    <name evidence="2" type="ORF">BBI04_020460</name>
</gene>
<evidence type="ECO:0000313" key="3">
    <source>
        <dbReference type="Proteomes" id="UP000175993"/>
    </source>
</evidence>
<sequence length="264" mass="29877">MTKTYQTYTKTNPETNKVYSGRTSGAGTPAENIGKRDANHHMNTEGYAPARLDKSSPNKDAIRGREQQLIEENGVTQSIRGTSGNKINGISDKTHVKEIIRMQNERNFPMNNRRKPKAGSILEIKIDENLSFLCQILRNNQIAVYNHDVDRDSIVKNNIDTDDCIFIVSVMDRSIKSDRWPIIGHSNIPSRLDRPFFYFIKDIITGAFSIYNSSNGAISPATYDDIRGLEAAAVWDANHIEDRIRDHSRGVPNKWEISLSPDKK</sequence>
<feature type="compositionally biased region" description="Basic and acidic residues" evidence="1">
    <location>
        <begin position="33"/>
        <end position="43"/>
    </location>
</feature>
<reference evidence="2 3" key="1">
    <citation type="submission" date="2019-11" db="EMBL/GenBank/DDBJ databases">
        <title>Whole-genome sequencing of Allorhizobium vitis.</title>
        <authorList>
            <person name="Gan H.M."/>
            <person name="Savka M.A."/>
        </authorList>
    </citation>
    <scope>NUCLEOTIDE SEQUENCE [LARGE SCALE GENOMIC DNA]</scope>
    <source>
        <strain evidence="2 3">AB4</strain>
    </source>
</reference>
<proteinExistence type="predicted"/>